<dbReference type="InterPro" id="IPR001900">
    <property type="entry name" value="RNase_II/R"/>
</dbReference>
<comment type="catalytic activity">
    <reaction evidence="1 8">
        <text>Exonucleolytic cleavage in the 3'- to 5'-direction to yield nucleoside 5'-phosphates.</text>
        <dbReference type="EC" id="3.1.13.1"/>
    </reaction>
</comment>
<keyword evidence="6 8" id="KW-0269">Exonuclease</keyword>
<proteinExistence type="inferred from homology"/>
<dbReference type="InterPro" id="IPR012340">
    <property type="entry name" value="NA-bd_OB-fold"/>
</dbReference>
<feature type="region of interest" description="Disordered" evidence="9">
    <location>
        <begin position="751"/>
        <end position="789"/>
    </location>
</feature>
<dbReference type="SMART" id="SM00357">
    <property type="entry name" value="CSP"/>
    <property type="match status" value="1"/>
</dbReference>
<dbReference type="InterPro" id="IPR011805">
    <property type="entry name" value="RNase_R"/>
</dbReference>
<dbReference type="InterPro" id="IPR011129">
    <property type="entry name" value="CSD"/>
</dbReference>
<feature type="region of interest" description="Disordered" evidence="9">
    <location>
        <begin position="591"/>
        <end position="615"/>
    </location>
</feature>
<dbReference type="EC" id="3.1.13.1" evidence="8"/>
<name>A0A2Z4Y1H6_SUMC1</name>
<evidence type="ECO:0000259" key="10">
    <source>
        <dbReference type="PROSITE" id="PS50126"/>
    </source>
</evidence>
<dbReference type="PANTHER" id="PTHR23355:SF9">
    <property type="entry name" value="DIS3-LIKE EXONUCLEASE 2"/>
    <property type="match status" value="1"/>
</dbReference>
<accession>A0A2Z4Y1H6</accession>
<comment type="subcellular location">
    <subcellularLocation>
        <location evidence="2 8">Cytoplasm</location>
    </subcellularLocation>
</comment>
<organism evidence="11 12">
    <name type="scientific">Sumerlaea chitinivorans</name>
    <dbReference type="NCBI Taxonomy" id="2250252"/>
    <lineage>
        <taxon>Bacteria</taxon>
        <taxon>Candidatus Sumerlaeota</taxon>
        <taxon>Candidatus Sumerlaeia</taxon>
        <taxon>Candidatus Sumerlaeales</taxon>
        <taxon>Candidatus Sumerlaeaceae</taxon>
        <taxon>Candidatus Sumerlaea</taxon>
    </lineage>
</organism>
<feature type="domain" description="S1 motif" evidence="10">
    <location>
        <begin position="662"/>
        <end position="743"/>
    </location>
</feature>
<evidence type="ECO:0000256" key="5">
    <source>
        <dbReference type="ARBA" id="ARBA00022801"/>
    </source>
</evidence>
<sequence length="789" mass="91554">MMEILRNRILDYIRAHRTRTVSLNELMKELGLPSADRRRVQAVLHELCAQGQIIRVRGHHYGLPERVPTITGILHVNPKGFGFVTPDEAYIHGTEPAQTIFIPLKRMHDALHGDRVMVRVRSEAGKSPEGEVVKVLERGTRELVGTFYFTRKGGQVIPRNERITRVIFTERPHPSLRVKDGVFVLAEITEWTPANQPLYGRVKEVLGDEETAGIDVTVIIRDAGVDPDFPPEVLAEAEALPSRIPQEEYHRRMDLRNVVTFTMDGATAKDFDDALSIEPLPDNRWLLGVHIADVAYYVREGSALDREAFDRGTSIYPVDRVVPMLPERLSNDLCSLRPNEDRLALSCFMEIDRRGRVHEYSIRPSIIRSRHRLIYEQVQEFMEGRATPEIRRKLADIRPQLDELYQLRRVLTDMRLRRGALDLDIPETEVHFAPDGSVTDVVRRQRLEAHRVVEECMLIANEVVATHLFRLRAPAIYRVHDEPDKNKLRQLQPILAQLGVRFPARKDITSDAIQIALERTEHLETGFIARRLILRAMMQAHYSDENIGHYGLASPCYTHFTSPIRRYPDLIVHRILHEVAAAGAPMEGIYEPLRDPREDEPERKPHSSYRETHHLPPPRVAHWRRILGPIARHSSERERRAQEIEYQAIQAKSLEYIRQFLGQEFEGYITSVLTWGFFVELREMPIEGLVHVRNLEDDYYEYDEERMVLVGRESGRTFKLGDRVIVAVEHANLAALELDFALVEHIRPRESTETDRERWREKQARKKRHAERRPTHGGFQKRGRRRRSR</sequence>
<keyword evidence="5 8" id="KW-0378">Hydrolase</keyword>
<evidence type="ECO:0000256" key="4">
    <source>
        <dbReference type="ARBA" id="ARBA00022722"/>
    </source>
</evidence>
<dbReference type="KEGG" id="schv:BRCON_0107"/>
<feature type="compositionally biased region" description="Basic residues" evidence="9">
    <location>
        <begin position="779"/>
        <end position="789"/>
    </location>
</feature>
<dbReference type="InterPro" id="IPR003029">
    <property type="entry name" value="S1_domain"/>
</dbReference>
<dbReference type="GO" id="GO:0008859">
    <property type="term" value="F:exoribonuclease II activity"/>
    <property type="evidence" value="ECO:0007669"/>
    <property type="project" value="UniProtKB-UniRule"/>
</dbReference>
<dbReference type="InterPro" id="IPR050180">
    <property type="entry name" value="RNR_Ribonuclease"/>
</dbReference>
<dbReference type="Pfam" id="PF17876">
    <property type="entry name" value="CSD2"/>
    <property type="match status" value="1"/>
</dbReference>
<reference evidence="11 12" key="1">
    <citation type="submission" date="2018-05" db="EMBL/GenBank/DDBJ databases">
        <title>A metagenomic window into the 2 km-deep terrestrial subsurface aquifer revealed taxonomically and functionally diverse microbial community comprising novel uncultured bacterial lineages.</title>
        <authorList>
            <person name="Kadnikov V.V."/>
            <person name="Mardanov A.V."/>
            <person name="Beletsky A.V."/>
            <person name="Banks D."/>
            <person name="Pimenov N.V."/>
            <person name="Frank Y.A."/>
            <person name="Karnachuk O.V."/>
            <person name="Ravin N.V."/>
        </authorList>
    </citation>
    <scope>NUCLEOTIDE SEQUENCE [LARGE SCALE GENOMIC DNA]</scope>
    <source>
        <strain evidence="11">BY</strain>
    </source>
</reference>
<dbReference type="InterPro" id="IPR013223">
    <property type="entry name" value="RNase_B_OB_dom"/>
</dbReference>
<evidence type="ECO:0000256" key="8">
    <source>
        <dbReference type="HAMAP-Rule" id="MF_01895"/>
    </source>
</evidence>
<dbReference type="CDD" id="cd04471">
    <property type="entry name" value="S1_RNase_R"/>
    <property type="match status" value="1"/>
</dbReference>
<keyword evidence="7 8" id="KW-0694">RNA-binding</keyword>
<dbReference type="AlphaFoldDB" id="A0A2Z4Y1H6"/>
<dbReference type="Pfam" id="PF08206">
    <property type="entry name" value="OB_RNB"/>
    <property type="match status" value="1"/>
</dbReference>
<gene>
    <name evidence="8" type="primary">rnr</name>
    <name evidence="11" type="ORF">BRCON_0107</name>
</gene>
<protein>
    <recommendedName>
        <fullName evidence="8">Ribonuclease R</fullName>
        <shortName evidence="8">RNase R</shortName>
        <ecNumber evidence="8">3.1.13.1</ecNumber>
    </recommendedName>
</protein>
<feature type="compositionally biased region" description="Basic and acidic residues" evidence="9">
    <location>
        <begin position="592"/>
        <end position="614"/>
    </location>
</feature>
<dbReference type="Pfam" id="PF00773">
    <property type="entry name" value="RNB"/>
    <property type="match status" value="1"/>
</dbReference>
<dbReference type="NCBIfam" id="TIGR02063">
    <property type="entry name" value="RNase_R"/>
    <property type="match status" value="1"/>
</dbReference>
<evidence type="ECO:0000256" key="1">
    <source>
        <dbReference type="ARBA" id="ARBA00001849"/>
    </source>
</evidence>
<dbReference type="PROSITE" id="PS01175">
    <property type="entry name" value="RIBONUCLEASE_II"/>
    <property type="match status" value="1"/>
</dbReference>
<dbReference type="Proteomes" id="UP000262583">
    <property type="component" value="Chromosome"/>
</dbReference>
<keyword evidence="3 8" id="KW-0963">Cytoplasm</keyword>
<dbReference type="InterPro" id="IPR004476">
    <property type="entry name" value="RNase_II/RNase_R"/>
</dbReference>
<dbReference type="NCBIfam" id="TIGR00358">
    <property type="entry name" value="3_prime_RNase"/>
    <property type="match status" value="1"/>
</dbReference>
<evidence type="ECO:0000313" key="12">
    <source>
        <dbReference type="Proteomes" id="UP000262583"/>
    </source>
</evidence>
<dbReference type="PANTHER" id="PTHR23355">
    <property type="entry name" value="RIBONUCLEASE"/>
    <property type="match status" value="1"/>
</dbReference>
<evidence type="ECO:0000313" key="11">
    <source>
        <dbReference type="EMBL" id="AXA34884.1"/>
    </source>
</evidence>
<dbReference type="GO" id="GO:0006402">
    <property type="term" value="P:mRNA catabolic process"/>
    <property type="evidence" value="ECO:0007669"/>
    <property type="project" value="TreeGrafter"/>
</dbReference>
<dbReference type="Pfam" id="PF00575">
    <property type="entry name" value="S1"/>
    <property type="match status" value="1"/>
</dbReference>
<evidence type="ECO:0000256" key="3">
    <source>
        <dbReference type="ARBA" id="ARBA00022490"/>
    </source>
</evidence>
<dbReference type="SUPFAM" id="SSF50249">
    <property type="entry name" value="Nucleic acid-binding proteins"/>
    <property type="match status" value="3"/>
</dbReference>
<dbReference type="HAMAP" id="MF_01895">
    <property type="entry name" value="RNase_R"/>
    <property type="match status" value="1"/>
</dbReference>
<dbReference type="SMART" id="SM00316">
    <property type="entry name" value="S1"/>
    <property type="match status" value="1"/>
</dbReference>
<keyword evidence="4 8" id="KW-0540">Nuclease</keyword>
<dbReference type="InterPro" id="IPR022966">
    <property type="entry name" value="RNase_II/R_CS"/>
</dbReference>
<evidence type="ECO:0000256" key="9">
    <source>
        <dbReference type="SAM" id="MobiDB-lite"/>
    </source>
</evidence>
<dbReference type="SMART" id="SM00955">
    <property type="entry name" value="RNB"/>
    <property type="match status" value="1"/>
</dbReference>
<dbReference type="InterPro" id="IPR040476">
    <property type="entry name" value="CSD2"/>
</dbReference>
<dbReference type="GO" id="GO:0003723">
    <property type="term" value="F:RNA binding"/>
    <property type="evidence" value="ECO:0007669"/>
    <property type="project" value="UniProtKB-UniRule"/>
</dbReference>
<comment type="similarity">
    <text evidence="8">Belongs to the RNR ribonuclease family. RNase R subfamily.</text>
</comment>
<dbReference type="Gene3D" id="2.40.50.140">
    <property type="entry name" value="Nucleic acid-binding proteins"/>
    <property type="match status" value="2"/>
</dbReference>
<evidence type="ECO:0000256" key="2">
    <source>
        <dbReference type="ARBA" id="ARBA00004496"/>
    </source>
</evidence>
<evidence type="ECO:0000256" key="7">
    <source>
        <dbReference type="ARBA" id="ARBA00022884"/>
    </source>
</evidence>
<comment type="function">
    <text evidence="8">3'-5' exoribonuclease that releases 5'-nucleoside monophosphates and is involved in maturation of structured RNAs.</text>
</comment>
<evidence type="ECO:0000256" key="6">
    <source>
        <dbReference type="ARBA" id="ARBA00022839"/>
    </source>
</evidence>
<dbReference type="GO" id="GO:0005829">
    <property type="term" value="C:cytosol"/>
    <property type="evidence" value="ECO:0007669"/>
    <property type="project" value="TreeGrafter"/>
</dbReference>
<feature type="compositionally biased region" description="Basic and acidic residues" evidence="9">
    <location>
        <begin position="751"/>
        <end position="762"/>
    </location>
</feature>
<dbReference type="EMBL" id="CP030759">
    <property type="protein sequence ID" value="AXA34884.1"/>
    <property type="molecule type" value="Genomic_DNA"/>
</dbReference>
<dbReference type="PROSITE" id="PS50126">
    <property type="entry name" value="S1"/>
    <property type="match status" value="1"/>
</dbReference>